<reference evidence="1 2" key="1">
    <citation type="submission" date="2024-09" db="EMBL/GenBank/DDBJ databases">
        <authorList>
            <person name="Sun Q."/>
            <person name="Mori K."/>
        </authorList>
    </citation>
    <scope>NUCLEOTIDE SEQUENCE [LARGE SCALE GENOMIC DNA]</scope>
    <source>
        <strain evidence="1 2">NCAIM B.02301</strain>
    </source>
</reference>
<evidence type="ECO:0000313" key="1">
    <source>
        <dbReference type="EMBL" id="MFC0559768.1"/>
    </source>
</evidence>
<dbReference type="PANTHER" id="PTHR34387">
    <property type="entry name" value="SLR1258 PROTEIN"/>
    <property type="match status" value="1"/>
</dbReference>
<dbReference type="Gene3D" id="3.30.70.2970">
    <property type="entry name" value="Protein of unknown function (DUF541), domain 2"/>
    <property type="match status" value="1"/>
</dbReference>
<dbReference type="Pfam" id="PF04402">
    <property type="entry name" value="SIMPL"/>
    <property type="match status" value="1"/>
</dbReference>
<dbReference type="PANTHER" id="PTHR34387:SF1">
    <property type="entry name" value="PERIPLASMIC IMMUNOGENIC PROTEIN"/>
    <property type="match status" value="1"/>
</dbReference>
<dbReference type="EMBL" id="JBHLTR010000017">
    <property type="protein sequence ID" value="MFC0559768.1"/>
    <property type="molecule type" value="Genomic_DNA"/>
</dbReference>
<protein>
    <submittedName>
        <fullName evidence="1">SIMPL domain-containing protein</fullName>
    </submittedName>
</protein>
<dbReference type="RefSeq" id="WP_273840894.1">
    <property type="nucleotide sequence ID" value="NZ_JAQQWT010000002.1"/>
</dbReference>
<accession>A0ABV6NG85</accession>
<name>A0ABV6NG85_9BACI</name>
<keyword evidence="2" id="KW-1185">Reference proteome</keyword>
<sequence length="216" mass="23603">MNHRQNQEGAEGRKTLRVFGEGTISATPDQVQMRLGVITQNESITIGQQENAEAIAAVIAAIQELNVQENQIQTVVYRIDPQYDYIEGVEVFRGYRIVHLLQITLDQVGIAGPVIDAAVNSGANSIASIQFTLEDPTTVYNQALAQAVDNARSKAATLARSLNVTLNPVPLEVKEVAKGLIPERYPTVLAAQTTPTPIQPGQLIYEVTIEVLFTYF</sequence>
<organism evidence="1 2">
    <name type="scientific">Halalkalibacter alkalisediminis</name>
    <dbReference type="NCBI Taxonomy" id="935616"/>
    <lineage>
        <taxon>Bacteria</taxon>
        <taxon>Bacillati</taxon>
        <taxon>Bacillota</taxon>
        <taxon>Bacilli</taxon>
        <taxon>Bacillales</taxon>
        <taxon>Bacillaceae</taxon>
        <taxon>Halalkalibacter</taxon>
    </lineage>
</organism>
<dbReference type="InterPro" id="IPR052022">
    <property type="entry name" value="26kDa_periplasmic_antigen"/>
</dbReference>
<dbReference type="Gene3D" id="3.30.110.170">
    <property type="entry name" value="Protein of unknown function (DUF541), domain 1"/>
    <property type="match status" value="1"/>
</dbReference>
<gene>
    <name evidence="1" type="ORF">ACFFH4_11985</name>
</gene>
<evidence type="ECO:0000313" key="2">
    <source>
        <dbReference type="Proteomes" id="UP001589833"/>
    </source>
</evidence>
<dbReference type="Proteomes" id="UP001589833">
    <property type="component" value="Unassembled WGS sequence"/>
</dbReference>
<proteinExistence type="predicted"/>
<dbReference type="InterPro" id="IPR007497">
    <property type="entry name" value="SIMPL/DUF541"/>
</dbReference>
<comment type="caution">
    <text evidence="1">The sequence shown here is derived from an EMBL/GenBank/DDBJ whole genome shotgun (WGS) entry which is preliminary data.</text>
</comment>